<dbReference type="PANTHER" id="PTHR43625:SF5">
    <property type="entry name" value="PYRIDOXAL REDUCTASE, CHLOROPLASTIC"/>
    <property type="match status" value="1"/>
</dbReference>
<dbReference type="SUPFAM" id="SSF51430">
    <property type="entry name" value="NAD(P)-linked oxidoreductase"/>
    <property type="match status" value="1"/>
</dbReference>
<proteinExistence type="predicted"/>
<comment type="caution">
    <text evidence="3">The sequence shown here is derived from an EMBL/GenBank/DDBJ whole genome shotgun (WGS) entry which is preliminary data.</text>
</comment>
<organism evidence="3 4">
    <name type="scientific">Triparma strigata</name>
    <dbReference type="NCBI Taxonomy" id="1606541"/>
    <lineage>
        <taxon>Eukaryota</taxon>
        <taxon>Sar</taxon>
        <taxon>Stramenopiles</taxon>
        <taxon>Ochrophyta</taxon>
        <taxon>Bolidophyceae</taxon>
        <taxon>Parmales</taxon>
        <taxon>Triparmaceae</taxon>
        <taxon>Triparma</taxon>
    </lineage>
</organism>
<accession>A0A9W7EIP2</accession>
<dbReference type="Proteomes" id="UP001165085">
    <property type="component" value="Unassembled WGS sequence"/>
</dbReference>
<reference evidence="4" key="1">
    <citation type="journal article" date="2023" name="Commun. Biol.">
        <title>Genome analysis of Parmales, the sister group of diatoms, reveals the evolutionary specialization of diatoms from phago-mixotrophs to photoautotrophs.</title>
        <authorList>
            <person name="Ban H."/>
            <person name="Sato S."/>
            <person name="Yoshikawa S."/>
            <person name="Yamada K."/>
            <person name="Nakamura Y."/>
            <person name="Ichinomiya M."/>
            <person name="Sato N."/>
            <person name="Blanc-Mathieu R."/>
            <person name="Endo H."/>
            <person name="Kuwata A."/>
            <person name="Ogata H."/>
        </authorList>
    </citation>
    <scope>NUCLEOTIDE SEQUENCE [LARGE SCALE GENOMIC DNA]</scope>
    <source>
        <strain evidence="4">NIES 3701</strain>
    </source>
</reference>
<evidence type="ECO:0000256" key="1">
    <source>
        <dbReference type="ARBA" id="ARBA00023002"/>
    </source>
</evidence>
<dbReference type="InterPro" id="IPR036812">
    <property type="entry name" value="NAD(P)_OxRdtase_dom_sf"/>
</dbReference>
<protein>
    <recommendedName>
        <fullName evidence="2">NADP-dependent oxidoreductase domain-containing protein</fullName>
    </recommendedName>
</protein>
<dbReference type="AlphaFoldDB" id="A0A9W7EIP2"/>
<dbReference type="GO" id="GO:0016491">
    <property type="term" value="F:oxidoreductase activity"/>
    <property type="evidence" value="ECO:0007669"/>
    <property type="project" value="UniProtKB-KW"/>
</dbReference>
<dbReference type="OrthoDB" id="2310150at2759"/>
<dbReference type="Pfam" id="PF00248">
    <property type="entry name" value="Aldo_ket_red"/>
    <property type="match status" value="1"/>
</dbReference>
<dbReference type="Gene3D" id="3.20.20.100">
    <property type="entry name" value="NADP-dependent oxidoreductase domain"/>
    <property type="match status" value="1"/>
</dbReference>
<name>A0A9W7EIP2_9STRA</name>
<dbReference type="InterPro" id="IPR050791">
    <property type="entry name" value="Aldo-Keto_reductase"/>
</dbReference>
<sequence length="380" mass="42375">MRLLNAIILSKSPRRNDLILGIRLVHPSSASGQHLQARSYTNEENYSMQNSERFIKPTIPLGTWSWGNKLLYSYDKKTDDASILQTYSKARSMGCNIFDTGDSYGTGSLEGNAEMLLKKCEDNYASNSPGGARDKPIFIAKIAPYPWLLTGESYYQKIKSSHEKLIVDPTSESPVFVPSLHWSPSNYLPFQTRSLYSGLLKAYETGLCTSVGFSNIGPNALLEATEYFSKKNIPIACNQIQCNLLSDYENDVERVVDLAKELGVTSLGYSPLGLGLLTGERKTRGNLRNNLFKSIESDGSYKDLKNTLKDIAEDKGASVENIAISWVRGKGLIPLVGCRDVKMAEGNFREVEIGEEEMERIDEVRRKCEKKGTRNVFMTG</sequence>
<dbReference type="GO" id="GO:0005737">
    <property type="term" value="C:cytoplasm"/>
    <property type="evidence" value="ECO:0007669"/>
    <property type="project" value="TreeGrafter"/>
</dbReference>
<evidence type="ECO:0000313" key="3">
    <source>
        <dbReference type="EMBL" id="GMH82399.1"/>
    </source>
</evidence>
<dbReference type="PANTHER" id="PTHR43625">
    <property type="entry name" value="AFLATOXIN B1 ALDEHYDE REDUCTASE"/>
    <property type="match status" value="1"/>
</dbReference>
<feature type="domain" description="NADP-dependent oxidoreductase" evidence="2">
    <location>
        <begin position="59"/>
        <end position="365"/>
    </location>
</feature>
<evidence type="ECO:0000313" key="4">
    <source>
        <dbReference type="Proteomes" id="UP001165085"/>
    </source>
</evidence>
<evidence type="ECO:0000259" key="2">
    <source>
        <dbReference type="Pfam" id="PF00248"/>
    </source>
</evidence>
<dbReference type="EMBL" id="BRXY01000267">
    <property type="protein sequence ID" value="GMH82399.1"/>
    <property type="molecule type" value="Genomic_DNA"/>
</dbReference>
<keyword evidence="1" id="KW-0560">Oxidoreductase</keyword>
<keyword evidence="4" id="KW-1185">Reference proteome</keyword>
<dbReference type="InterPro" id="IPR023210">
    <property type="entry name" value="NADP_OxRdtase_dom"/>
</dbReference>
<gene>
    <name evidence="3" type="ORF">TrST_g12574</name>
</gene>